<accession>A0A0D6MIT9</accession>
<feature type="transmembrane region" description="Helical" evidence="1">
    <location>
        <begin position="155"/>
        <end position="173"/>
    </location>
</feature>
<keyword evidence="3" id="KW-1185">Reference proteome</keyword>
<feature type="transmembrane region" description="Helical" evidence="1">
    <location>
        <begin position="60"/>
        <end position="80"/>
    </location>
</feature>
<dbReference type="GO" id="GO:0016020">
    <property type="term" value="C:membrane"/>
    <property type="evidence" value="ECO:0007669"/>
    <property type="project" value="InterPro"/>
</dbReference>
<dbReference type="InterPro" id="IPR007820">
    <property type="entry name" value="AbrB_fam"/>
</dbReference>
<dbReference type="PIRSF" id="PIRSF038991">
    <property type="entry name" value="Protein_AbrB"/>
    <property type="match status" value="1"/>
</dbReference>
<feature type="transmembrane region" description="Helical" evidence="1">
    <location>
        <begin position="212"/>
        <end position="228"/>
    </location>
</feature>
<keyword evidence="1" id="KW-1133">Transmembrane helix</keyword>
<dbReference type="NCBIfam" id="TIGR03082">
    <property type="entry name" value="Gneg_AbrB_dup"/>
    <property type="match status" value="2"/>
</dbReference>
<proteinExistence type="predicted"/>
<feature type="transmembrane region" description="Helical" evidence="1">
    <location>
        <begin position="185"/>
        <end position="205"/>
    </location>
</feature>
<evidence type="ECO:0000313" key="3">
    <source>
        <dbReference type="Proteomes" id="UP000032679"/>
    </source>
</evidence>
<dbReference type="InterPro" id="IPR017516">
    <property type="entry name" value="AbrB_dup"/>
</dbReference>
<dbReference type="PANTHER" id="PTHR38457:SF1">
    <property type="entry name" value="REGULATOR ABRB-RELATED"/>
    <property type="match status" value="1"/>
</dbReference>
<keyword evidence="1" id="KW-0472">Membrane</keyword>
<feature type="transmembrane region" description="Helical" evidence="1">
    <location>
        <begin position="327"/>
        <end position="347"/>
    </location>
</feature>
<keyword evidence="1" id="KW-0812">Transmembrane</keyword>
<feature type="transmembrane region" description="Helical" evidence="1">
    <location>
        <begin position="38"/>
        <end position="54"/>
    </location>
</feature>
<dbReference type="Pfam" id="PF05145">
    <property type="entry name" value="AbrB"/>
    <property type="match status" value="1"/>
</dbReference>
<gene>
    <name evidence="2" type="ORF">Tasa_010_089</name>
</gene>
<comment type="caution">
    <text evidence="2">The sequence shown here is derived from an EMBL/GenBank/DDBJ whole genome shotgun (WGS) entry which is preliminary data.</text>
</comment>
<feature type="transmembrane region" description="Helical" evidence="1">
    <location>
        <begin position="124"/>
        <end position="143"/>
    </location>
</feature>
<dbReference type="STRING" id="1231623.Tasa_010_089"/>
<organism evidence="2 3">
    <name type="scientific">Tanticharoenia sakaeratensis NBRC 103193</name>
    <dbReference type="NCBI Taxonomy" id="1231623"/>
    <lineage>
        <taxon>Bacteria</taxon>
        <taxon>Pseudomonadati</taxon>
        <taxon>Pseudomonadota</taxon>
        <taxon>Alphaproteobacteria</taxon>
        <taxon>Acetobacterales</taxon>
        <taxon>Acetobacteraceae</taxon>
        <taxon>Tanticharoenia</taxon>
    </lineage>
</organism>
<evidence type="ECO:0000256" key="1">
    <source>
        <dbReference type="SAM" id="Phobius"/>
    </source>
</evidence>
<feature type="transmembrane region" description="Helical" evidence="1">
    <location>
        <begin position="273"/>
        <end position="297"/>
    </location>
</feature>
<protein>
    <submittedName>
        <fullName evidence="2">Membrane protein</fullName>
    </submittedName>
</protein>
<name>A0A0D6MIT9_9PROT</name>
<reference evidence="2 3" key="1">
    <citation type="submission" date="2012-10" db="EMBL/GenBank/DDBJ databases">
        <title>Genome sequencing of Tanticharoenia sakaeratensis NBRC 103193.</title>
        <authorList>
            <person name="Azuma Y."/>
            <person name="Hadano H."/>
            <person name="Hirakawa H."/>
            <person name="Matsushita K."/>
        </authorList>
    </citation>
    <scope>NUCLEOTIDE SEQUENCE [LARGE SCALE GENOMIC DNA]</scope>
    <source>
        <strain evidence="2 3">NBRC 103193</strain>
    </source>
</reference>
<dbReference type="PANTHER" id="PTHR38457">
    <property type="entry name" value="REGULATOR ABRB-RELATED"/>
    <property type="match status" value="1"/>
</dbReference>
<dbReference type="Proteomes" id="UP000032679">
    <property type="component" value="Unassembled WGS sequence"/>
</dbReference>
<feature type="transmembrane region" description="Helical" evidence="1">
    <location>
        <begin position="14"/>
        <end position="31"/>
    </location>
</feature>
<dbReference type="GO" id="GO:0010468">
    <property type="term" value="P:regulation of gene expression"/>
    <property type="evidence" value="ECO:0007669"/>
    <property type="project" value="InterPro"/>
</dbReference>
<dbReference type="EMBL" id="BALE01000010">
    <property type="protein sequence ID" value="GAN53542.1"/>
    <property type="molecule type" value="Genomic_DNA"/>
</dbReference>
<evidence type="ECO:0000313" key="2">
    <source>
        <dbReference type="EMBL" id="GAN53542.1"/>
    </source>
</evidence>
<dbReference type="AlphaFoldDB" id="A0A0D6MIT9"/>
<sequence>MVCSMNFPPVSKSALRWVCLVASSIAAVVLLETCRLPAALLLGPMFAAVIFAVRGQDVRIPNAAFIVAQGLIGCMIARTLRLSIVTEIAHAWPMFLMGILSVVAISTLLGWVMTRLQVLPGTTALWGSSPGAAGVMVIMAEAFGADMRLVAFMQYLRVVAVAIVASVVPLFWVHGASHASAHALWFPPVQLSHLAQTGALVALGYGAARRKLIPAGGLLVPMGCGAIAQDVGWIAIDLPAWLLAMAYATAGWSIGGRFSPDILHHALRALPKILLSIGVLIGLCGGMAAVLVTWGGIDPLTAYLATSPGGADTVAIIAASAHADMPFIVAMQVGRFLVVMLTAPLIARRLARQHLARVKT</sequence>
<feature type="transmembrane region" description="Helical" evidence="1">
    <location>
        <begin position="234"/>
        <end position="252"/>
    </location>
</feature>
<feature type="transmembrane region" description="Helical" evidence="1">
    <location>
        <begin position="92"/>
        <end position="112"/>
    </location>
</feature>